<evidence type="ECO:0000256" key="1">
    <source>
        <dbReference type="SAM" id="MobiDB-lite"/>
    </source>
</evidence>
<protein>
    <recommendedName>
        <fullName evidence="6">RNase H type-1 domain-containing protein</fullName>
    </recommendedName>
</protein>
<dbReference type="AlphaFoldDB" id="A0A7J6I8F3"/>
<keyword evidence="5" id="KW-1185">Reference proteome</keyword>
<dbReference type="GO" id="GO:0004523">
    <property type="term" value="F:RNA-DNA hybrid ribonuclease activity"/>
    <property type="evidence" value="ECO:0007669"/>
    <property type="project" value="InterPro"/>
</dbReference>
<comment type="caution">
    <text evidence="4">The sequence shown here is derived from an EMBL/GenBank/DDBJ whole genome shotgun (WGS) entry which is preliminary data.</text>
</comment>
<dbReference type="CDD" id="cd06222">
    <property type="entry name" value="RNase_H_like"/>
    <property type="match status" value="1"/>
</dbReference>
<dbReference type="PANTHER" id="PTHR47723:SF19">
    <property type="entry name" value="POLYNUCLEOTIDYL TRANSFERASE, RIBONUCLEASE H-LIKE SUPERFAMILY PROTEIN"/>
    <property type="match status" value="1"/>
</dbReference>
<dbReference type="Pfam" id="PF13456">
    <property type="entry name" value="RVT_3"/>
    <property type="match status" value="1"/>
</dbReference>
<accession>A0A7J6I8F3</accession>
<dbReference type="InterPro" id="IPR026960">
    <property type="entry name" value="RVT-Znf"/>
</dbReference>
<evidence type="ECO:0000313" key="5">
    <source>
        <dbReference type="Proteomes" id="UP000583929"/>
    </source>
</evidence>
<reference evidence="4 5" key="1">
    <citation type="journal article" date="2020" name="bioRxiv">
        <title>Sequence and annotation of 42 cannabis genomes reveals extensive copy number variation in cannabinoid synthesis and pathogen resistance genes.</title>
        <authorList>
            <person name="Mckernan K.J."/>
            <person name="Helbert Y."/>
            <person name="Kane L.T."/>
            <person name="Ebling H."/>
            <person name="Zhang L."/>
            <person name="Liu B."/>
            <person name="Eaton Z."/>
            <person name="Mclaughlin S."/>
            <person name="Kingan S."/>
            <person name="Baybayan P."/>
            <person name="Concepcion G."/>
            <person name="Jordan M."/>
            <person name="Riva A."/>
            <person name="Barbazuk W."/>
            <person name="Harkins T."/>
        </authorList>
    </citation>
    <scope>NUCLEOTIDE SEQUENCE [LARGE SCALE GENOMIC DNA]</scope>
    <source>
        <strain evidence="5">cv. Jamaican Lion 4</strain>
        <tissue evidence="4">Leaf</tissue>
    </source>
</reference>
<evidence type="ECO:0000259" key="3">
    <source>
        <dbReference type="Pfam" id="PF13966"/>
    </source>
</evidence>
<evidence type="ECO:0000259" key="2">
    <source>
        <dbReference type="Pfam" id="PF13456"/>
    </source>
</evidence>
<evidence type="ECO:0008006" key="6">
    <source>
        <dbReference type="Google" id="ProtNLM"/>
    </source>
</evidence>
<dbReference type="InterPro" id="IPR044730">
    <property type="entry name" value="RNase_H-like_dom_plant"/>
</dbReference>
<dbReference type="Proteomes" id="UP000583929">
    <property type="component" value="Unassembled WGS sequence"/>
</dbReference>
<dbReference type="InterPro" id="IPR053151">
    <property type="entry name" value="RNase_H-like"/>
</dbReference>
<feature type="domain" description="RNase H type-1" evidence="2">
    <location>
        <begin position="273"/>
        <end position="393"/>
    </location>
</feature>
<evidence type="ECO:0000313" key="4">
    <source>
        <dbReference type="EMBL" id="KAF4403882.1"/>
    </source>
</evidence>
<dbReference type="InterPro" id="IPR002156">
    <property type="entry name" value="RNaseH_domain"/>
</dbReference>
<gene>
    <name evidence="4" type="ORF">G4B88_014338</name>
</gene>
<dbReference type="SUPFAM" id="SSF53098">
    <property type="entry name" value="Ribonuclease H-like"/>
    <property type="match status" value="1"/>
</dbReference>
<name>A0A7J6I8F3_CANSA</name>
<sequence length="425" mass="48283">MGKNAIAMEDHRVSQPIREASTSKKRPLPYKKGNGKLKRWLAGFIRKTFLGCWPLGITPSKARNDTIGWSRTTNGQYTVASGYKLRFRDPNIAECSDNSANKAWWKVVWGSWLTRKMKIFIWRVFHNWLPVKTELIKRGMSMNITCNWCKSHVEDVCHALWKSPKLHNVWKHFGFIHQFPSSLRHAPDFLMVMKGKLSKEEFIFFIGITWLIWFRRNKCIFQNKDIEDSIWIPWAMEMLELHLAFAHKDSHQKPSKDKVSWSPPPLGSFMINIDASLIDGQPGCGLGVIIRDHLGALVTPATDYIPGCHSVLVAETLAIRLALKLAATRSMQNIFIASDSQSVITALKGQTRINTDWGIIIEDCILASKNFNNLSFIFIPRKCNNVAHCLANWSRLVHVSDVWTSFLPDCAAASLKADLPLGASV</sequence>
<dbReference type="PANTHER" id="PTHR47723">
    <property type="entry name" value="OS05G0353850 PROTEIN"/>
    <property type="match status" value="1"/>
</dbReference>
<dbReference type="InterPro" id="IPR012337">
    <property type="entry name" value="RNaseH-like_sf"/>
</dbReference>
<feature type="domain" description="Reverse transcriptase zinc-binding" evidence="3">
    <location>
        <begin position="97"/>
        <end position="170"/>
    </location>
</feature>
<organism evidence="4 5">
    <name type="scientific">Cannabis sativa</name>
    <name type="common">Hemp</name>
    <name type="synonym">Marijuana</name>
    <dbReference type="NCBI Taxonomy" id="3483"/>
    <lineage>
        <taxon>Eukaryota</taxon>
        <taxon>Viridiplantae</taxon>
        <taxon>Streptophyta</taxon>
        <taxon>Embryophyta</taxon>
        <taxon>Tracheophyta</taxon>
        <taxon>Spermatophyta</taxon>
        <taxon>Magnoliopsida</taxon>
        <taxon>eudicotyledons</taxon>
        <taxon>Gunneridae</taxon>
        <taxon>Pentapetalae</taxon>
        <taxon>rosids</taxon>
        <taxon>fabids</taxon>
        <taxon>Rosales</taxon>
        <taxon>Cannabaceae</taxon>
        <taxon>Cannabis</taxon>
    </lineage>
</organism>
<dbReference type="Pfam" id="PF13966">
    <property type="entry name" value="zf-RVT"/>
    <property type="match status" value="1"/>
</dbReference>
<dbReference type="Gene3D" id="3.30.420.10">
    <property type="entry name" value="Ribonuclease H-like superfamily/Ribonuclease H"/>
    <property type="match status" value="1"/>
</dbReference>
<dbReference type="GO" id="GO:0003676">
    <property type="term" value="F:nucleic acid binding"/>
    <property type="evidence" value="ECO:0007669"/>
    <property type="project" value="InterPro"/>
</dbReference>
<proteinExistence type="predicted"/>
<feature type="region of interest" description="Disordered" evidence="1">
    <location>
        <begin position="1"/>
        <end position="28"/>
    </location>
</feature>
<dbReference type="EMBL" id="JAATIQ010000002">
    <property type="protein sequence ID" value="KAF4403882.1"/>
    <property type="molecule type" value="Genomic_DNA"/>
</dbReference>
<dbReference type="InterPro" id="IPR036397">
    <property type="entry name" value="RNaseH_sf"/>
</dbReference>